<dbReference type="InterPro" id="IPR043129">
    <property type="entry name" value="ATPase_NBD"/>
</dbReference>
<evidence type="ECO:0000256" key="3">
    <source>
        <dbReference type="ARBA" id="ARBA00022741"/>
    </source>
</evidence>
<evidence type="ECO:0000256" key="2">
    <source>
        <dbReference type="ARBA" id="ARBA00022679"/>
    </source>
</evidence>
<keyword evidence="3" id="KW-0547">Nucleotide-binding</keyword>
<evidence type="ECO:0000313" key="11">
    <source>
        <dbReference type="Proteomes" id="UP001343257"/>
    </source>
</evidence>
<dbReference type="PANTHER" id="PTHR10196">
    <property type="entry name" value="SUGAR KINASE"/>
    <property type="match status" value="1"/>
</dbReference>
<keyword evidence="7" id="KW-0684">Rhamnose metabolism</keyword>
<dbReference type="Gene3D" id="3.30.420.40">
    <property type="match status" value="2"/>
</dbReference>
<reference evidence="10 11" key="1">
    <citation type="submission" date="2023-03" db="EMBL/GenBank/DDBJ databases">
        <title>Bacillus Genome Sequencing.</title>
        <authorList>
            <person name="Dunlap C."/>
        </authorList>
    </citation>
    <scope>NUCLEOTIDE SEQUENCE [LARGE SCALE GENOMIC DNA]</scope>
    <source>
        <strain evidence="10 11">NRS-52</strain>
    </source>
</reference>
<dbReference type="CDD" id="cd07771">
    <property type="entry name" value="ASKHA_NBD_FGGY_RhaB-like"/>
    <property type="match status" value="1"/>
</dbReference>
<dbReference type="InterPro" id="IPR013449">
    <property type="entry name" value="Rhamnulokinase"/>
</dbReference>
<dbReference type="InterPro" id="IPR018485">
    <property type="entry name" value="FGGY_C"/>
</dbReference>
<evidence type="ECO:0000256" key="7">
    <source>
        <dbReference type="ARBA" id="ARBA00023308"/>
    </source>
</evidence>
<evidence type="ECO:0000256" key="1">
    <source>
        <dbReference type="ARBA" id="ARBA00009156"/>
    </source>
</evidence>
<evidence type="ECO:0000313" key="10">
    <source>
        <dbReference type="EMBL" id="MED5020832.1"/>
    </source>
</evidence>
<dbReference type="Pfam" id="PF02782">
    <property type="entry name" value="FGGY_C"/>
    <property type="match status" value="1"/>
</dbReference>
<evidence type="ECO:0000256" key="5">
    <source>
        <dbReference type="ARBA" id="ARBA00022840"/>
    </source>
</evidence>
<keyword evidence="5" id="KW-0067">ATP-binding</keyword>
<gene>
    <name evidence="10" type="ORF">P9847_26575</name>
</gene>
<protein>
    <submittedName>
        <fullName evidence="10">Rhamnulokinase</fullName>
        <ecNumber evidence="10">2.7.1.-</ecNumber>
    </submittedName>
</protein>
<dbReference type="EC" id="2.7.1.-" evidence="10"/>
<dbReference type="RefSeq" id="WP_328282258.1">
    <property type="nucleotide sequence ID" value="NZ_JARTLD010000080.1"/>
</dbReference>
<sequence>MSIIAFDLGASSGRAILGRLKGSRIETEEIHRFANGPVNRAGHLHWDLDHLFTQLQLGLAKAKALGSEPSSLGIDSWAVDYGLIGNGRLLQAPYHYRDHRTDGMMERVTAKIGKSEIFGRTGIQFLPFNTIYQLAAVMEQEPELLAKADRFLMIPELLRYLLTGEMISEFTNATTTQLIHASTRTWDDELISRLSLKESLFGPLAMPGTPAGRLTSSIGAETGLGRVPVFAVGEHDTASAVAAVPAAGPTFAYLSCGTWSLLGTEVDQPVTTRRAMELNFTNEGGVGGKYRLLKNIMGLWILQELKREWDGKGQTYSFAEWVELARQAPAFAAWIDPDDPVFLAAGDMTVRIREFCVSTGQRAPEQPGELARCILESLALQYRNVLEQTEQLSGQHYPGLHMVGGGIQNGLLCQWTANALGKPVWAGPIEGSAIGNLAVQWIGAGVIRDLEEARAIIRSSFAIKEYEPREVATWQEAYSRYRNMSRSHRP</sequence>
<keyword evidence="6" id="KW-1015">Disulfide bond</keyword>
<evidence type="ECO:0000259" key="9">
    <source>
        <dbReference type="Pfam" id="PF02782"/>
    </source>
</evidence>
<accession>A0ABU6Q2G7</accession>
<name>A0ABU6Q2G7_9BACL</name>
<organism evidence="10 11">
    <name type="scientific">Paenibacillus chibensis</name>
    <dbReference type="NCBI Taxonomy" id="59846"/>
    <lineage>
        <taxon>Bacteria</taxon>
        <taxon>Bacillati</taxon>
        <taxon>Bacillota</taxon>
        <taxon>Bacilli</taxon>
        <taxon>Bacillales</taxon>
        <taxon>Paenibacillaceae</taxon>
        <taxon>Paenibacillus</taxon>
    </lineage>
</organism>
<evidence type="ECO:0000256" key="6">
    <source>
        <dbReference type="ARBA" id="ARBA00023157"/>
    </source>
</evidence>
<keyword evidence="2 10" id="KW-0808">Transferase</keyword>
<evidence type="ECO:0000256" key="4">
    <source>
        <dbReference type="ARBA" id="ARBA00022777"/>
    </source>
</evidence>
<evidence type="ECO:0000259" key="8">
    <source>
        <dbReference type="Pfam" id="PF00370"/>
    </source>
</evidence>
<dbReference type="GO" id="GO:0016740">
    <property type="term" value="F:transferase activity"/>
    <property type="evidence" value="ECO:0007669"/>
    <property type="project" value="UniProtKB-KW"/>
</dbReference>
<comment type="caution">
    <text evidence="10">The sequence shown here is derived from an EMBL/GenBank/DDBJ whole genome shotgun (WGS) entry which is preliminary data.</text>
</comment>
<dbReference type="EMBL" id="JARTLD010000080">
    <property type="protein sequence ID" value="MED5020832.1"/>
    <property type="molecule type" value="Genomic_DNA"/>
</dbReference>
<feature type="domain" description="Carbohydrate kinase FGGY C-terminal" evidence="9">
    <location>
        <begin position="252"/>
        <end position="441"/>
    </location>
</feature>
<dbReference type="InterPro" id="IPR000577">
    <property type="entry name" value="Carb_kinase_FGGY"/>
</dbReference>
<keyword evidence="4" id="KW-0418">Kinase</keyword>
<dbReference type="Pfam" id="PF00370">
    <property type="entry name" value="FGGY_N"/>
    <property type="match status" value="1"/>
</dbReference>
<feature type="domain" description="Carbohydrate kinase FGGY N-terminal" evidence="8">
    <location>
        <begin position="3"/>
        <end position="241"/>
    </location>
</feature>
<comment type="similarity">
    <text evidence="1">Belongs to the FGGY kinase family.</text>
</comment>
<dbReference type="InterPro" id="IPR018484">
    <property type="entry name" value="FGGY_N"/>
</dbReference>
<dbReference type="PIRSF" id="PIRSF000538">
    <property type="entry name" value="GlpK"/>
    <property type="match status" value="1"/>
</dbReference>
<dbReference type="SUPFAM" id="SSF53067">
    <property type="entry name" value="Actin-like ATPase domain"/>
    <property type="match status" value="2"/>
</dbReference>
<dbReference type="Proteomes" id="UP001343257">
    <property type="component" value="Unassembled WGS sequence"/>
</dbReference>
<keyword evidence="11" id="KW-1185">Reference proteome</keyword>
<proteinExistence type="inferred from homology"/>
<dbReference type="PANTHER" id="PTHR10196:SF93">
    <property type="entry name" value="L-RHAMNULOKINASE"/>
    <property type="match status" value="1"/>
</dbReference>